<proteinExistence type="predicted"/>
<dbReference type="RefSeq" id="WP_323253334.1">
    <property type="nucleotide sequence ID" value="NZ_JAYFUL010000061.1"/>
</dbReference>
<comment type="caution">
    <text evidence="1">The sequence shown here is derived from an EMBL/GenBank/DDBJ whole genome shotgun (WGS) entry which is preliminary data.</text>
</comment>
<dbReference type="EMBL" id="JAYFUL010000061">
    <property type="protein sequence ID" value="MEA5260636.1"/>
    <property type="molecule type" value="Genomic_DNA"/>
</dbReference>
<accession>A0ABU5QU59</accession>
<evidence type="ECO:0000313" key="1">
    <source>
        <dbReference type="EMBL" id="MEA5260636.1"/>
    </source>
</evidence>
<keyword evidence="2" id="KW-1185">Reference proteome</keyword>
<dbReference type="Proteomes" id="UP001304671">
    <property type="component" value="Unassembled WGS sequence"/>
</dbReference>
<sequence length="154" mass="16889">MGLIKTFDLFGIHKRLEKVNKQFREKVIQSLDEIGAECVDTALENADYDDPMGNRRSSIGYVVLDNGEEVNSGGFKQIEGSLGIKYGSQKGKDLAEELAGNHSEGFVLIVVAGMENAAAEEAKGKDVLTSSEELAKKEILKVLNKVQQEMKEEP</sequence>
<reference evidence="1 2" key="1">
    <citation type="submission" date="2023-12" db="EMBL/GenBank/DDBJ databases">
        <title>Novel species of the genus Arcicella isolated from rivers.</title>
        <authorList>
            <person name="Lu H."/>
        </authorList>
    </citation>
    <scope>NUCLEOTIDE SEQUENCE [LARGE SCALE GENOMIC DNA]</scope>
    <source>
        <strain evidence="1 2">LMG 21963</strain>
    </source>
</reference>
<protein>
    <submittedName>
        <fullName evidence="1">Uncharacterized protein</fullName>
    </submittedName>
</protein>
<name>A0ABU5QU59_9BACT</name>
<evidence type="ECO:0000313" key="2">
    <source>
        <dbReference type="Proteomes" id="UP001304671"/>
    </source>
</evidence>
<organism evidence="1 2">
    <name type="scientific">Arcicella aquatica</name>
    <dbReference type="NCBI Taxonomy" id="217141"/>
    <lineage>
        <taxon>Bacteria</taxon>
        <taxon>Pseudomonadati</taxon>
        <taxon>Bacteroidota</taxon>
        <taxon>Cytophagia</taxon>
        <taxon>Cytophagales</taxon>
        <taxon>Flectobacillaceae</taxon>
        <taxon>Arcicella</taxon>
    </lineage>
</organism>
<gene>
    <name evidence="1" type="ORF">VB264_22755</name>
</gene>